<dbReference type="PANTHER" id="PTHR24015">
    <property type="entry name" value="OS07G0578800 PROTEIN-RELATED"/>
    <property type="match status" value="1"/>
</dbReference>
<dbReference type="EMBL" id="ABEU02000006">
    <property type="status" value="NOT_ANNOTATED_CDS"/>
    <property type="molecule type" value="Genomic_DNA"/>
</dbReference>
<evidence type="ECO:0000256" key="1">
    <source>
        <dbReference type="ARBA" id="ARBA00022737"/>
    </source>
</evidence>
<accession>A0A7I4E049</accession>
<dbReference type="GO" id="GO:0003723">
    <property type="term" value="F:RNA binding"/>
    <property type="evidence" value="ECO:0007669"/>
    <property type="project" value="InterPro"/>
</dbReference>
<dbReference type="Gramene" id="Pp3c6_23550V3.4">
    <property type="protein sequence ID" value="Pp3c6_23550V3.4"/>
    <property type="gene ID" value="Pp3c6_23550"/>
</dbReference>
<dbReference type="PROSITE" id="PS51375">
    <property type="entry name" value="PPR"/>
    <property type="match status" value="8"/>
</dbReference>
<gene>
    <name evidence="3" type="primary">LOC112283909</name>
</gene>
<evidence type="ECO:0000313" key="4">
    <source>
        <dbReference type="Proteomes" id="UP000006727"/>
    </source>
</evidence>
<evidence type="ECO:0008006" key="5">
    <source>
        <dbReference type="Google" id="ProtNLM"/>
    </source>
</evidence>
<dbReference type="InterPro" id="IPR002885">
    <property type="entry name" value="PPR_rpt"/>
</dbReference>
<proteinExistence type="predicted"/>
<feature type="repeat" description="PPR" evidence="2">
    <location>
        <begin position="445"/>
        <end position="479"/>
    </location>
</feature>
<dbReference type="AlphaFoldDB" id="A0A7I4E049"/>
<keyword evidence="1" id="KW-0677">Repeat</keyword>
<feature type="repeat" description="PPR" evidence="2">
    <location>
        <begin position="281"/>
        <end position="315"/>
    </location>
</feature>
<dbReference type="SUPFAM" id="SSF48452">
    <property type="entry name" value="TPR-like"/>
    <property type="match status" value="1"/>
</dbReference>
<dbReference type="Pfam" id="PF13812">
    <property type="entry name" value="PPR_3"/>
    <property type="match status" value="2"/>
</dbReference>
<dbReference type="InterPro" id="IPR046960">
    <property type="entry name" value="PPR_At4g14850-like_plant"/>
</dbReference>
<dbReference type="GO" id="GO:0009451">
    <property type="term" value="P:RNA modification"/>
    <property type="evidence" value="ECO:0007669"/>
    <property type="project" value="InterPro"/>
</dbReference>
<sequence length="637" mass="71593">MLHPYTTIGLKIARWGFSVLSLGQEGDYRKPWRKFSADLPRQSDVRAQKSNLKQPDWTLIQTKESLPVESASTPSWVSKKIAAVSEAHTSPAVINALNEDEIETGDCDLQEWFAIKSREFQTKLLDADPSDDMLNGPYALKKRRRSRAVVGSDDDIRDLCLNGQPKNSLHILEQRGIEPSSYAYVCLLRRCTHMKDLAEGKYVHAHMAKSDFVPTTFVLNALVNMYMKCGSLVDARQVFDRMVERDMFTYTMMLTGYAKLGYPEDAYKMYEQMQKERVPVDRITFTTILNVCSTLRSLEKGMKVHQDMVRGGIRPDIILGNTLIDMYAKCGNLKQAHRVFKEMDNRDIVTWNIMVGGAARNGYFDEAFEFFKAMLDEGQKPDKVTYISILNACTSLEQGTLLHSVIMKAGFELDVRVGTALVNMFSKCGSVVDALKVFQKLPQRNVVSWTSVISAYAQAGEPERALECYAKMLNEGMVADKRAYTTILNVCAMLGDIEKGKAVHGHIVQSGIATDIITENGLIDMYVKCGRLKDAYRLFQDMNVRDVVSWTTLIEGWVQHRQYQEALDTFNDMQLEGVMPNTVTFLGVLKACAGMGSLVDGKRIHARIVEAGLAENAHIRHALADMYAKCDSCGNAF</sequence>
<dbReference type="Pfam" id="PF13041">
    <property type="entry name" value="PPR_2"/>
    <property type="match status" value="4"/>
</dbReference>
<dbReference type="FunFam" id="1.25.40.10:FF:000031">
    <property type="entry name" value="Pentatricopeptide repeat-containing protein mitochondrial"/>
    <property type="match status" value="3"/>
</dbReference>
<keyword evidence="4" id="KW-1185">Reference proteome</keyword>
<dbReference type="EnsemblPlants" id="Pp3c6_23550V3.4">
    <property type="protein sequence ID" value="Pp3c6_23550V3.4"/>
    <property type="gene ID" value="Pp3c6_23550"/>
</dbReference>
<evidence type="ECO:0000256" key="2">
    <source>
        <dbReference type="PROSITE-ProRule" id="PRU00708"/>
    </source>
</evidence>
<evidence type="ECO:0000313" key="3">
    <source>
        <dbReference type="EnsemblPlants" id="Pp3c6_23550V3.4"/>
    </source>
</evidence>
<reference evidence="3 4" key="1">
    <citation type="journal article" date="2008" name="Science">
        <title>The Physcomitrella genome reveals evolutionary insights into the conquest of land by plants.</title>
        <authorList>
            <person name="Rensing S."/>
            <person name="Lang D."/>
            <person name="Zimmer A."/>
            <person name="Terry A."/>
            <person name="Salamov A."/>
            <person name="Shapiro H."/>
            <person name="Nishiyama T."/>
            <person name="Perroud P.-F."/>
            <person name="Lindquist E."/>
            <person name="Kamisugi Y."/>
            <person name="Tanahashi T."/>
            <person name="Sakakibara K."/>
            <person name="Fujita T."/>
            <person name="Oishi K."/>
            <person name="Shin-I T."/>
            <person name="Kuroki Y."/>
            <person name="Toyoda A."/>
            <person name="Suzuki Y."/>
            <person name="Hashimoto A."/>
            <person name="Yamaguchi K."/>
            <person name="Sugano A."/>
            <person name="Kohara Y."/>
            <person name="Fujiyama A."/>
            <person name="Anterola A."/>
            <person name="Aoki S."/>
            <person name="Ashton N."/>
            <person name="Barbazuk W.B."/>
            <person name="Barker E."/>
            <person name="Bennetzen J."/>
            <person name="Bezanilla M."/>
            <person name="Blankenship R."/>
            <person name="Cho S.H."/>
            <person name="Dutcher S."/>
            <person name="Estelle M."/>
            <person name="Fawcett J.A."/>
            <person name="Gundlach H."/>
            <person name="Hanada K."/>
            <person name="Heyl A."/>
            <person name="Hicks K.A."/>
            <person name="Hugh J."/>
            <person name="Lohr M."/>
            <person name="Mayer K."/>
            <person name="Melkozernov A."/>
            <person name="Murata T."/>
            <person name="Nelson D."/>
            <person name="Pils B."/>
            <person name="Prigge M."/>
            <person name="Reiss B."/>
            <person name="Renner T."/>
            <person name="Rombauts S."/>
            <person name="Rushton P."/>
            <person name="Sanderfoot A."/>
            <person name="Schween G."/>
            <person name="Shiu S.-H."/>
            <person name="Stueber K."/>
            <person name="Theodoulou F.L."/>
            <person name="Tu H."/>
            <person name="Van de Peer Y."/>
            <person name="Verrier P.J."/>
            <person name="Waters E."/>
            <person name="Wood A."/>
            <person name="Yang L."/>
            <person name="Cove D."/>
            <person name="Cuming A."/>
            <person name="Hasebe M."/>
            <person name="Lucas S."/>
            <person name="Mishler D.B."/>
            <person name="Reski R."/>
            <person name="Grigoriev I."/>
            <person name="Quatrano R.S."/>
            <person name="Boore J.L."/>
        </authorList>
    </citation>
    <scope>NUCLEOTIDE SEQUENCE [LARGE SCALE GENOMIC DNA]</scope>
    <source>
        <strain evidence="3 4">cv. Gransden 2004</strain>
    </source>
</reference>
<feature type="repeat" description="PPR" evidence="2">
    <location>
        <begin position="347"/>
        <end position="381"/>
    </location>
</feature>
<feature type="repeat" description="PPR" evidence="2">
    <location>
        <begin position="515"/>
        <end position="545"/>
    </location>
</feature>
<dbReference type="InterPro" id="IPR011990">
    <property type="entry name" value="TPR-like_helical_dom_sf"/>
</dbReference>
<dbReference type="Proteomes" id="UP000006727">
    <property type="component" value="Chromosome 6"/>
</dbReference>
<feature type="repeat" description="PPR" evidence="2">
    <location>
        <begin position="215"/>
        <end position="245"/>
    </location>
</feature>
<name>A0A7I4E049_PHYPA</name>
<organism evidence="3 4">
    <name type="scientific">Physcomitrium patens</name>
    <name type="common">Spreading-leaved earth moss</name>
    <name type="synonym">Physcomitrella patens</name>
    <dbReference type="NCBI Taxonomy" id="3218"/>
    <lineage>
        <taxon>Eukaryota</taxon>
        <taxon>Viridiplantae</taxon>
        <taxon>Streptophyta</taxon>
        <taxon>Embryophyta</taxon>
        <taxon>Bryophyta</taxon>
        <taxon>Bryophytina</taxon>
        <taxon>Bryopsida</taxon>
        <taxon>Funariidae</taxon>
        <taxon>Funariales</taxon>
        <taxon>Funariaceae</taxon>
        <taxon>Physcomitrium</taxon>
    </lineage>
</organism>
<feature type="repeat" description="PPR" evidence="2">
    <location>
        <begin position="246"/>
        <end position="280"/>
    </location>
</feature>
<reference evidence="3" key="3">
    <citation type="submission" date="2020-12" db="UniProtKB">
        <authorList>
            <consortium name="EnsemblPlants"/>
        </authorList>
    </citation>
    <scope>IDENTIFICATION</scope>
</reference>
<feature type="repeat" description="PPR" evidence="2">
    <location>
        <begin position="316"/>
        <end position="346"/>
    </location>
</feature>
<protein>
    <recommendedName>
        <fullName evidence="5">Pentacotripeptide-repeat region of PRORP domain-containing protein</fullName>
    </recommendedName>
</protein>
<reference evidence="3 4" key="2">
    <citation type="journal article" date="2018" name="Plant J.">
        <title>The Physcomitrella patens chromosome-scale assembly reveals moss genome structure and evolution.</title>
        <authorList>
            <person name="Lang D."/>
            <person name="Ullrich K.K."/>
            <person name="Murat F."/>
            <person name="Fuchs J."/>
            <person name="Jenkins J."/>
            <person name="Haas F.B."/>
            <person name="Piednoel M."/>
            <person name="Gundlach H."/>
            <person name="Van Bel M."/>
            <person name="Meyberg R."/>
            <person name="Vives C."/>
            <person name="Morata J."/>
            <person name="Symeonidi A."/>
            <person name="Hiss M."/>
            <person name="Muchero W."/>
            <person name="Kamisugi Y."/>
            <person name="Saleh O."/>
            <person name="Blanc G."/>
            <person name="Decker E.L."/>
            <person name="van Gessel N."/>
            <person name="Grimwood J."/>
            <person name="Hayes R.D."/>
            <person name="Graham S.W."/>
            <person name="Gunter L.E."/>
            <person name="McDaniel S.F."/>
            <person name="Hoernstein S.N.W."/>
            <person name="Larsson A."/>
            <person name="Li F.W."/>
            <person name="Perroud P.F."/>
            <person name="Phillips J."/>
            <person name="Ranjan P."/>
            <person name="Rokshar D.S."/>
            <person name="Rothfels C.J."/>
            <person name="Schneider L."/>
            <person name="Shu S."/>
            <person name="Stevenson D.W."/>
            <person name="Thummler F."/>
            <person name="Tillich M."/>
            <person name="Villarreal Aguilar J.C."/>
            <person name="Widiez T."/>
            <person name="Wong G.K."/>
            <person name="Wymore A."/>
            <person name="Zhang Y."/>
            <person name="Zimmer A.D."/>
            <person name="Quatrano R.S."/>
            <person name="Mayer K.F.X."/>
            <person name="Goodstein D."/>
            <person name="Casacuberta J.M."/>
            <person name="Vandepoele K."/>
            <person name="Reski R."/>
            <person name="Cuming A.C."/>
            <person name="Tuskan G.A."/>
            <person name="Maumus F."/>
            <person name="Salse J."/>
            <person name="Schmutz J."/>
            <person name="Rensing S.A."/>
        </authorList>
    </citation>
    <scope>NUCLEOTIDE SEQUENCE [LARGE SCALE GENOMIC DNA]</scope>
    <source>
        <strain evidence="3 4">cv. Gransden 2004</strain>
    </source>
</reference>
<dbReference type="FunFam" id="1.25.40.10:FF:000344">
    <property type="entry name" value="Pentatricopeptide repeat-containing protein"/>
    <property type="match status" value="1"/>
</dbReference>
<feature type="repeat" description="PPR" evidence="2">
    <location>
        <begin position="546"/>
        <end position="580"/>
    </location>
</feature>
<dbReference type="Gene3D" id="1.25.40.10">
    <property type="entry name" value="Tetratricopeptide repeat domain"/>
    <property type="match status" value="4"/>
</dbReference>
<dbReference type="NCBIfam" id="TIGR00756">
    <property type="entry name" value="PPR"/>
    <property type="match status" value="8"/>
</dbReference>